<dbReference type="EMBL" id="VUOA01000016">
    <property type="protein sequence ID" value="KAA2238091.1"/>
    <property type="molecule type" value="Genomic_DNA"/>
</dbReference>
<dbReference type="InterPro" id="IPR002197">
    <property type="entry name" value="HTH_Fis"/>
</dbReference>
<dbReference type="SUPFAM" id="SSF55785">
    <property type="entry name" value="PYP-like sensor domain (PAS domain)"/>
    <property type="match status" value="2"/>
</dbReference>
<keyword evidence="3" id="KW-1185">Reference proteome</keyword>
<feature type="domain" description="PAS" evidence="1">
    <location>
        <begin position="160"/>
        <end position="231"/>
    </location>
</feature>
<dbReference type="Gene3D" id="3.30.450.20">
    <property type="entry name" value="PAS domain"/>
    <property type="match status" value="3"/>
</dbReference>
<organism evidence="2 3">
    <name type="scientific">Salinarimonas soli</name>
    <dbReference type="NCBI Taxonomy" id="1638099"/>
    <lineage>
        <taxon>Bacteria</taxon>
        <taxon>Pseudomonadati</taxon>
        <taxon>Pseudomonadota</taxon>
        <taxon>Alphaproteobacteria</taxon>
        <taxon>Hyphomicrobiales</taxon>
        <taxon>Salinarimonadaceae</taxon>
        <taxon>Salinarimonas</taxon>
    </lineage>
</organism>
<dbReference type="OrthoDB" id="5499170at2"/>
<dbReference type="GO" id="GO:0006355">
    <property type="term" value="P:regulation of DNA-templated transcription"/>
    <property type="evidence" value="ECO:0007669"/>
    <property type="project" value="InterPro"/>
</dbReference>
<dbReference type="Pfam" id="PF00989">
    <property type="entry name" value="PAS"/>
    <property type="match status" value="1"/>
</dbReference>
<dbReference type="GO" id="GO:0043565">
    <property type="term" value="F:sequence-specific DNA binding"/>
    <property type="evidence" value="ECO:0007669"/>
    <property type="project" value="InterPro"/>
</dbReference>
<dbReference type="InterPro" id="IPR013767">
    <property type="entry name" value="PAS_fold"/>
</dbReference>
<dbReference type="SMART" id="SM00091">
    <property type="entry name" value="PAS"/>
    <property type="match status" value="3"/>
</dbReference>
<dbReference type="Proteomes" id="UP000323142">
    <property type="component" value="Unassembled WGS sequence"/>
</dbReference>
<dbReference type="Gene3D" id="1.10.10.60">
    <property type="entry name" value="Homeodomain-like"/>
    <property type="match status" value="1"/>
</dbReference>
<evidence type="ECO:0000259" key="1">
    <source>
        <dbReference type="PROSITE" id="PS50112"/>
    </source>
</evidence>
<dbReference type="InterPro" id="IPR035965">
    <property type="entry name" value="PAS-like_dom_sf"/>
</dbReference>
<evidence type="ECO:0000313" key="2">
    <source>
        <dbReference type="EMBL" id="KAA2238091.1"/>
    </source>
</evidence>
<dbReference type="PROSITE" id="PS50112">
    <property type="entry name" value="PAS"/>
    <property type="match status" value="1"/>
</dbReference>
<dbReference type="Gene3D" id="1.20.5.430">
    <property type="match status" value="1"/>
</dbReference>
<comment type="caution">
    <text evidence="2">The sequence shown here is derived from an EMBL/GenBank/DDBJ whole genome shotgun (WGS) entry which is preliminary data.</text>
</comment>
<dbReference type="NCBIfam" id="TIGR00229">
    <property type="entry name" value="sensory_box"/>
    <property type="match status" value="1"/>
</dbReference>
<dbReference type="AlphaFoldDB" id="A0A5B2VG38"/>
<sequence>MHKPLPRDGLSHFHDPRASLGTVDAEAAARLIAGASDVALVLDRNGMIRDVAFGGEAMSGEGFSGWRGQDWRDTVTVESREKVERLIAEATTDAASPWRQVNHPSQRSGDVPVLYATMRVGDHGPIIAVGRDLRAVADLQKKLVDAQAAMERDYGRLRQTEMRYRLLFQLAAEPVFIVDAATRRITEANPATLDLVGASPADAAGLAIGHIFEPASAARVGEIMAAARASGRAEESGLRLAGSGREVGLSVSLFRQERAAHFLVRIVLPAAPASAPVRSKAQLLGMVENLPDAMVVCDLDRRVLTANGAFLDLVQVPTLEQVRGEALEDWLGRSAVDLNVLVASLREHGSVRHFGTVVRGALGGLEEVEVAAVSVPDGDPPCFGFSIRAVGRRLPTAFGESGRLPESVAQLTELVGRVSMKELVRETTDLIERMCIEAALELTNDNRASAAEMLGLSRQSFYAKLHRFGLGDLGSDEG</sequence>
<reference evidence="2 3" key="1">
    <citation type="submission" date="2019-09" db="EMBL/GenBank/DDBJ databases">
        <title>Salinarimonas rosea gen. nov., sp. nov., a new member of the a-2 subgroup of the Proteobacteria.</title>
        <authorList>
            <person name="Liu J."/>
        </authorList>
    </citation>
    <scope>NUCLEOTIDE SEQUENCE [LARGE SCALE GENOMIC DNA]</scope>
    <source>
        <strain evidence="2 3">BN140002</strain>
    </source>
</reference>
<gene>
    <name evidence="2" type="primary">ppsR</name>
    <name evidence="2" type="ORF">F0L46_07435</name>
</gene>
<dbReference type="CDD" id="cd00130">
    <property type="entry name" value="PAS"/>
    <property type="match status" value="1"/>
</dbReference>
<dbReference type="Pfam" id="PF13188">
    <property type="entry name" value="PAS_8"/>
    <property type="match status" value="1"/>
</dbReference>
<dbReference type="SUPFAM" id="SSF46689">
    <property type="entry name" value="Homeodomain-like"/>
    <property type="match status" value="1"/>
</dbReference>
<dbReference type="PRINTS" id="PR01590">
    <property type="entry name" value="HTHFIS"/>
</dbReference>
<reference evidence="2 3" key="2">
    <citation type="submission" date="2019-09" db="EMBL/GenBank/DDBJ databases">
        <authorList>
            <person name="Jin C."/>
        </authorList>
    </citation>
    <scope>NUCLEOTIDE SEQUENCE [LARGE SCALE GENOMIC DNA]</scope>
    <source>
        <strain evidence="2 3">BN140002</strain>
    </source>
</reference>
<protein>
    <submittedName>
        <fullName evidence="2">Transcriptional regulator PpsR</fullName>
    </submittedName>
</protein>
<name>A0A5B2VG38_9HYPH</name>
<accession>A0A5B2VG38</accession>
<dbReference type="Pfam" id="PF02954">
    <property type="entry name" value="HTH_8"/>
    <property type="match status" value="1"/>
</dbReference>
<evidence type="ECO:0000313" key="3">
    <source>
        <dbReference type="Proteomes" id="UP000323142"/>
    </source>
</evidence>
<dbReference type="InterPro" id="IPR000014">
    <property type="entry name" value="PAS"/>
</dbReference>
<dbReference type="InterPro" id="IPR011785">
    <property type="entry name" value="Tscrpt_reg_PpsR-CrtJ"/>
</dbReference>
<dbReference type="RefSeq" id="WP_149816422.1">
    <property type="nucleotide sequence ID" value="NZ_VUOA01000016.1"/>
</dbReference>
<dbReference type="NCBIfam" id="TIGR02040">
    <property type="entry name" value="PpsR-CrtJ"/>
    <property type="match status" value="1"/>
</dbReference>
<proteinExistence type="predicted"/>
<dbReference type="InterPro" id="IPR009057">
    <property type="entry name" value="Homeodomain-like_sf"/>
</dbReference>